<reference evidence="3 4" key="1">
    <citation type="submission" date="2018-06" db="EMBL/GenBank/DDBJ databases">
        <title>Draft genome sequence of Burkholderia reimsis strain BE51 isolated from a French agricultural soil.</title>
        <authorList>
            <person name="Esmaeel Q."/>
        </authorList>
    </citation>
    <scope>NUCLEOTIDE SEQUENCE [LARGE SCALE GENOMIC DNA]</scope>
    <source>
        <strain evidence="3 4">BE51</strain>
    </source>
</reference>
<dbReference type="EMBL" id="QMFZ01000018">
    <property type="protein sequence ID" value="RBB37574.1"/>
    <property type="molecule type" value="Genomic_DNA"/>
</dbReference>
<name>A0A365QSB5_9BURK</name>
<organism evidence="3 4">
    <name type="scientific">Burkholderia reimsis</name>
    <dbReference type="NCBI Taxonomy" id="2234132"/>
    <lineage>
        <taxon>Bacteria</taxon>
        <taxon>Pseudomonadati</taxon>
        <taxon>Pseudomonadota</taxon>
        <taxon>Betaproteobacteria</taxon>
        <taxon>Burkholderiales</taxon>
        <taxon>Burkholderiaceae</taxon>
        <taxon>Burkholderia</taxon>
    </lineage>
</organism>
<gene>
    <name evidence="3" type="ORF">DPV79_21410</name>
</gene>
<feature type="region of interest" description="Disordered" evidence="1">
    <location>
        <begin position="284"/>
        <end position="312"/>
    </location>
</feature>
<keyword evidence="2" id="KW-1133">Transmembrane helix</keyword>
<proteinExistence type="predicted"/>
<sequence length="357" mass="37084">MRPPGGCALWLATVATLTALALSILAGWQRGGSLSERVVWVAIGTVLVTSAHLLPALLRDTPVPVRGIGTLLWGACLATACYGHAVFFVTAQQHAGELRASAVPNVEVTASGRSLTVIMADRTSVTRQLAFTQTQRCSRDCPGLATRRVTLAAKLDALNAEADDVRRSEAERDRASTRRDALLADPVTSRLASSLGVSTARVDLLSGLAFAAVLEGVACLLWTVALRPASLPALLPAAVPAVTAPEVTPLPEAVTAVTRVSQPAVMAVTANRASEAVSCETVTESHAVTTGSHAARDDPVTPLPKTASGDDDLSGLVRDIAAGRVRPTVADIRRHLSCSQARATALRRQLAGVAPTA</sequence>
<accession>A0A365QSB5</accession>
<keyword evidence="2" id="KW-0812">Transmembrane</keyword>
<dbReference type="AlphaFoldDB" id="A0A365QSB5"/>
<evidence type="ECO:0000256" key="2">
    <source>
        <dbReference type="SAM" id="Phobius"/>
    </source>
</evidence>
<keyword evidence="4" id="KW-1185">Reference proteome</keyword>
<feature type="transmembrane region" description="Helical" evidence="2">
    <location>
        <begin position="37"/>
        <end position="58"/>
    </location>
</feature>
<evidence type="ECO:0000256" key="1">
    <source>
        <dbReference type="SAM" id="MobiDB-lite"/>
    </source>
</evidence>
<dbReference type="Proteomes" id="UP000252458">
    <property type="component" value="Unassembled WGS sequence"/>
</dbReference>
<comment type="caution">
    <text evidence="3">The sequence shown here is derived from an EMBL/GenBank/DDBJ whole genome shotgun (WGS) entry which is preliminary data.</text>
</comment>
<evidence type="ECO:0000313" key="3">
    <source>
        <dbReference type="EMBL" id="RBB37574.1"/>
    </source>
</evidence>
<keyword evidence="2" id="KW-0472">Membrane</keyword>
<protein>
    <submittedName>
        <fullName evidence="3">Uncharacterized protein</fullName>
    </submittedName>
</protein>
<feature type="transmembrane region" description="Helical" evidence="2">
    <location>
        <begin position="70"/>
        <end position="91"/>
    </location>
</feature>
<evidence type="ECO:0000313" key="4">
    <source>
        <dbReference type="Proteomes" id="UP000252458"/>
    </source>
</evidence>